<protein>
    <submittedName>
        <fullName evidence="1">4520_t:CDS:1</fullName>
    </submittedName>
</protein>
<organism evidence="1 2">
    <name type="scientific">Funneliformis mosseae</name>
    <name type="common">Endomycorrhizal fungus</name>
    <name type="synonym">Glomus mosseae</name>
    <dbReference type="NCBI Taxonomy" id="27381"/>
    <lineage>
        <taxon>Eukaryota</taxon>
        <taxon>Fungi</taxon>
        <taxon>Fungi incertae sedis</taxon>
        <taxon>Mucoromycota</taxon>
        <taxon>Glomeromycotina</taxon>
        <taxon>Glomeromycetes</taxon>
        <taxon>Glomerales</taxon>
        <taxon>Glomeraceae</taxon>
        <taxon>Funneliformis</taxon>
    </lineage>
</organism>
<proteinExistence type="predicted"/>
<evidence type="ECO:0000313" key="1">
    <source>
        <dbReference type="EMBL" id="CAG8673200.1"/>
    </source>
</evidence>
<keyword evidence="2" id="KW-1185">Reference proteome</keyword>
<feature type="non-terminal residue" evidence="1">
    <location>
        <position position="1"/>
    </location>
</feature>
<reference evidence="1" key="1">
    <citation type="submission" date="2021-06" db="EMBL/GenBank/DDBJ databases">
        <authorList>
            <person name="Kallberg Y."/>
            <person name="Tangrot J."/>
            <person name="Rosling A."/>
        </authorList>
    </citation>
    <scope>NUCLEOTIDE SEQUENCE</scope>
    <source>
        <strain evidence="1">87-6 pot B 2015</strain>
    </source>
</reference>
<name>A0A9N9EFU8_FUNMO</name>
<gene>
    <name evidence="1" type="ORF">FMOSSE_LOCUS12518</name>
</gene>
<dbReference type="AlphaFoldDB" id="A0A9N9EFU8"/>
<sequence>RLDLSIETINIFFERHDIQRYKFDIDLKGNVFIVEVEKAVHASVIEVPKGAYYQLREKEKPSAPDIAIYLSLNIIPKS</sequence>
<comment type="caution">
    <text evidence="1">The sequence shown here is derived from an EMBL/GenBank/DDBJ whole genome shotgun (WGS) entry which is preliminary data.</text>
</comment>
<accession>A0A9N9EFU8</accession>
<evidence type="ECO:0000313" key="2">
    <source>
        <dbReference type="Proteomes" id="UP000789375"/>
    </source>
</evidence>
<dbReference type="EMBL" id="CAJVPP010006037">
    <property type="protein sequence ID" value="CAG8673200.1"/>
    <property type="molecule type" value="Genomic_DNA"/>
</dbReference>
<dbReference type="Proteomes" id="UP000789375">
    <property type="component" value="Unassembled WGS sequence"/>
</dbReference>